<keyword evidence="5" id="KW-0539">Nucleus</keyword>
<comment type="subcellular location">
    <subcellularLocation>
        <location evidence="1">Nucleus</location>
    </subcellularLocation>
</comment>
<dbReference type="EMBL" id="JANJYJ010000007">
    <property type="protein sequence ID" value="KAK3200469.1"/>
    <property type="molecule type" value="Genomic_DNA"/>
</dbReference>
<dbReference type="Proteomes" id="UP001281410">
    <property type="component" value="Unassembled WGS sequence"/>
</dbReference>
<evidence type="ECO:0000256" key="5">
    <source>
        <dbReference type="ARBA" id="ARBA00023242"/>
    </source>
</evidence>
<evidence type="ECO:0000256" key="4">
    <source>
        <dbReference type="ARBA" id="ARBA00023163"/>
    </source>
</evidence>
<keyword evidence="3" id="KW-0238">DNA-binding</keyword>
<comment type="caution">
    <text evidence="7">The sequence shown here is derived from an EMBL/GenBank/DDBJ whole genome shotgun (WGS) entry which is preliminary data.</text>
</comment>
<dbReference type="CDD" id="cd10017">
    <property type="entry name" value="B3_DNA"/>
    <property type="match status" value="1"/>
</dbReference>
<evidence type="ECO:0000313" key="8">
    <source>
        <dbReference type="Proteomes" id="UP001281410"/>
    </source>
</evidence>
<dbReference type="GO" id="GO:0003677">
    <property type="term" value="F:DNA binding"/>
    <property type="evidence" value="ECO:0007669"/>
    <property type="project" value="UniProtKB-KW"/>
</dbReference>
<dbReference type="GO" id="GO:0005634">
    <property type="term" value="C:nucleus"/>
    <property type="evidence" value="ECO:0007669"/>
    <property type="project" value="UniProtKB-SubCell"/>
</dbReference>
<evidence type="ECO:0000256" key="1">
    <source>
        <dbReference type="ARBA" id="ARBA00004123"/>
    </source>
</evidence>
<protein>
    <recommendedName>
        <fullName evidence="6">TF-B3 domain-containing protein</fullName>
    </recommendedName>
</protein>
<keyword evidence="8" id="KW-1185">Reference proteome</keyword>
<organism evidence="7 8">
    <name type="scientific">Dipteronia sinensis</name>
    <dbReference type="NCBI Taxonomy" id="43782"/>
    <lineage>
        <taxon>Eukaryota</taxon>
        <taxon>Viridiplantae</taxon>
        <taxon>Streptophyta</taxon>
        <taxon>Embryophyta</taxon>
        <taxon>Tracheophyta</taxon>
        <taxon>Spermatophyta</taxon>
        <taxon>Magnoliopsida</taxon>
        <taxon>eudicotyledons</taxon>
        <taxon>Gunneridae</taxon>
        <taxon>Pentapetalae</taxon>
        <taxon>rosids</taxon>
        <taxon>malvids</taxon>
        <taxon>Sapindales</taxon>
        <taxon>Sapindaceae</taxon>
        <taxon>Hippocastanoideae</taxon>
        <taxon>Acereae</taxon>
        <taxon>Dipteronia</taxon>
    </lineage>
</organism>
<reference evidence="7" key="1">
    <citation type="journal article" date="2023" name="Plant J.">
        <title>Genome sequences and population genomics provide insights into the demographic history, inbreeding, and mutation load of two 'living fossil' tree species of Dipteronia.</title>
        <authorList>
            <person name="Feng Y."/>
            <person name="Comes H.P."/>
            <person name="Chen J."/>
            <person name="Zhu S."/>
            <person name="Lu R."/>
            <person name="Zhang X."/>
            <person name="Li P."/>
            <person name="Qiu J."/>
            <person name="Olsen K.M."/>
            <person name="Qiu Y."/>
        </authorList>
    </citation>
    <scope>NUCLEOTIDE SEQUENCE</scope>
    <source>
        <strain evidence="7">NBL</strain>
    </source>
</reference>
<proteinExistence type="predicted"/>
<gene>
    <name evidence="7" type="ORF">Dsin_023884</name>
</gene>
<keyword evidence="2" id="KW-0805">Transcription regulation</keyword>
<dbReference type="InterPro" id="IPR003340">
    <property type="entry name" value="B3_DNA-bd"/>
</dbReference>
<dbReference type="Pfam" id="PF02362">
    <property type="entry name" value="B3"/>
    <property type="match status" value="1"/>
</dbReference>
<name>A0AAE0E1G7_9ROSI</name>
<feature type="domain" description="TF-B3" evidence="6">
    <location>
        <begin position="19"/>
        <end position="96"/>
    </location>
</feature>
<accession>A0AAE0E1G7</accession>
<evidence type="ECO:0000259" key="6">
    <source>
        <dbReference type="Pfam" id="PF02362"/>
    </source>
</evidence>
<dbReference type="InterPro" id="IPR015300">
    <property type="entry name" value="DNA-bd_pseudobarrel_sf"/>
</dbReference>
<evidence type="ECO:0000256" key="3">
    <source>
        <dbReference type="ARBA" id="ARBA00023125"/>
    </source>
</evidence>
<evidence type="ECO:0000256" key="2">
    <source>
        <dbReference type="ARBA" id="ARBA00023015"/>
    </source>
</evidence>
<dbReference type="AlphaFoldDB" id="A0AAE0E1G7"/>
<evidence type="ECO:0000313" key="7">
    <source>
        <dbReference type="EMBL" id="KAK3200469.1"/>
    </source>
</evidence>
<dbReference type="SUPFAM" id="SSF101936">
    <property type="entry name" value="DNA-binding pseudobarrel domain"/>
    <property type="match status" value="1"/>
</dbReference>
<keyword evidence="4" id="KW-0804">Transcription</keyword>
<sequence length="146" mass="16337">MAPQRIFEVSKIIKKNEVTDKVCLPMTTVEHMDPIMNGKKSMELTAFDRWGQPWPLKYCSYILQTGKPKNPVLSGAGWHKIVSDNGVLADDELIFSGHRVAGADGVQYMIEVKRQIKTLDGELATVEVVKLKSQASMTFKGKPMEN</sequence>
<dbReference type="Gene3D" id="2.40.330.10">
    <property type="entry name" value="DNA-binding pseudobarrel domain"/>
    <property type="match status" value="1"/>
</dbReference>